<evidence type="ECO:0000313" key="3">
    <source>
        <dbReference type="Proteomes" id="UP000026962"/>
    </source>
</evidence>
<dbReference type="EnsemblPlants" id="OPUNC11G17310.1">
    <property type="protein sequence ID" value="OPUNC11G17310.1"/>
    <property type="gene ID" value="OPUNC11G17310"/>
</dbReference>
<feature type="compositionally biased region" description="Basic and acidic residues" evidence="1">
    <location>
        <begin position="120"/>
        <end position="136"/>
    </location>
</feature>
<accession>A0A0E0MHI3</accession>
<dbReference type="AlphaFoldDB" id="A0A0E0MHI3"/>
<feature type="region of interest" description="Disordered" evidence="1">
    <location>
        <begin position="207"/>
        <end position="226"/>
    </location>
</feature>
<reference evidence="2" key="1">
    <citation type="submission" date="2015-04" db="UniProtKB">
        <authorList>
            <consortium name="EnsemblPlants"/>
        </authorList>
    </citation>
    <scope>IDENTIFICATION</scope>
</reference>
<sequence>MQWPWGQPLDGARFLLASTSEEGIESSDVDVAAVEASGEAVAVVLGASDEAVSVVLGASDEAVVVEIGDEVMAVESCDEAEAVGLGAGASDEDGEGLDEVQIDSPDRNLVAHQKNAVSAQKDDRNPKNKQLDEEKFNARYSPDVGVAALNPVEIDTVKAKSEVKVAALKPGETLCPPSTGKRKEIAKSLEQKQKVYRTTYGEIFRDPRHVPKKANPKNNHSKGFDMWGENGRIRTHLKEMVQNVKVDAYNTLLLQLYKMAIRLNDLIPLCQDVHPIRSEFLARAFRNCRRNEDWGVRELIIRAERNEEYFKIIALNLKVIFERIRTTARRLRQEVIRIGGKPINDPLSKPLHRC</sequence>
<evidence type="ECO:0000256" key="1">
    <source>
        <dbReference type="SAM" id="MobiDB-lite"/>
    </source>
</evidence>
<feature type="region of interest" description="Disordered" evidence="1">
    <location>
        <begin position="86"/>
        <end position="136"/>
    </location>
</feature>
<protein>
    <submittedName>
        <fullName evidence="2">Uncharacterized protein</fullName>
    </submittedName>
</protein>
<evidence type="ECO:0000313" key="2">
    <source>
        <dbReference type="EnsemblPlants" id="OPUNC11G17310.1"/>
    </source>
</evidence>
<organism evidence="2">
    <name type="scientific">Oryza punctata</name>
    <name type="common">Red rice</name>
    <dbReference type="NCBI Taxonomy" id="4537"/>
    <lineage>
        <taxon>Eukaryota</taxon>
        <taxon>Viridiplantae</taxon>
        <taxon>Streptophyta</taxon>
        <taxon>Embryophyta</taxon>
        <taxon>Tracheophyta</taxon>
        <taxon>Spermatophyta</taxon>
        <taxon>Magnoliopsida</taxon>
        <taxon>Liliopsida</taxon>
        <taxon>Poales</taxon>
        <taxon>Poaceae</taxon>
        <taxon>BOP clade</taxon>
        <taxon>Oryzoideae</taxon>
        <taxon>Oryzeae</taxon>
        <taxon>Oryzinae</taxon>
        <taxon>Oryza</taxon>
    </lineage>
</organism>
<feature type="compositionally biased region" description="Acidic residues" evidence="1">
    <location>
        <begin position="90"/>
        <end position="101"/>
    </location>
</feature>
<dbReference type="HOGENOM" id="CLU_783853_0_0_1"/>
<proteinExistence type="predicted"/>
<dbReference type="Proteomes" id="UP000026962">
    <property type="component" value="Chromosome 11"/>
</dbReference>
<reference evidence="2" key="2">
    <citation type="submission" date="2018-05" db="EMBL/GenBank/DDBJ databases">
        <title>OpunRS2 (Oryza punctata Reference Sequence Version 2).</title>
        <authorList>
            <person name="Zhang J."/>
            <person name="Kudrna D."/>
            <person name="Lee S."/>
            <person name="Talag J."/>
            <person name="Welchert J."/>
            <person name="Wing R.A."/>
        </authorList>
    </citation>
    <scope>NUCLEOTIDE SEQUENCE [LARGE SCALE GENOMIC DNA]</scope>
</reference>
<dbReference type="Gramene" id="OPUNC11G17310.1">
    <property type="protein sequence ID" value="OPUNC11G17310.1"/>
    <property type="gene ID" value="OPUNC11G17310"/>
</dbReference>
<keyword evidence="3" id="KW-1185">Reference proteome</keyword>
<name>A0A0E0MHI3_ORYPU</name>